<keyword evidence="2" id="KW-0732">Signal</keyword>
<feature type="signal peptide" evidence="2">
    <location>
        <begin position="1"/>
        <end position="28"/>
    </location>
</feature>
<dbReference type="InterPro" id="IPR006530">
    <property type="entry name" value="YD"/>
</dbReference>
<protein>
    <submittedName>
        <fullName evidence="4">RHS repeat-associated protein</fullName>
    </submittedName>
</protein>
<dbReference type="RefSeq" id="WP_170038740.1">
    <property type="nucleotide sequence ID" value="NZ_JABDTL010000002.1"/>
</dbReference>
<dbReference type="InterPro" id="IPR022385">
    <property type="entry name" value="Rhs_assc_core"/>
</dbReference>
<dbReference type="PANTHER" id="PTHR32305:SF15">
    <property type="entry name" value="PROTEIN RHSA-RELATED"/>
    <property type="match status" value="1"/>
</dbReference>
<dbReference type="InterPro" id="IPR056823">
    <property type="entry name" value="TEN-like_YD-shell"/>
</dbReference>
<feature type="chain" id="PRO_5032800079" evidence="2">
    <location>
        <begin position="29"/>
        <end position="1623"/>
    </location>
</feature>
<comment type="caution">
    <text evidence="4">The sequence shown here is derived from an EMBL/GenBank/DDBJ whole genome shotgun (WGS) entry which is preliminary data.</text>
</comment>
<evidence type="ECO:0000313" key="4">
    <source>
        <dbReference type="EMBL" id="MBB6073176.1"/>
    </source>
</evidence>
<accession>A0A841H5L5</accession>
<dbReference type="Pfam" id="PF25023">
    <property type="entry name" value="TEN_YD-shell"/>
    <property type="match status" value="1"/>
</dbReference>
<dbReference type="NCBIfam" id="TIGR03696">
    <property type="entry name" value="Rhs_assc_core"/>
    <property type="match status" value="1"/>
</dbReference>
<name>A0A841H5L5_9BACT</name>
<evidence type="ECO:0000313" key="5">
    <source>
        <dbReference type="Proteomes" id="UP000582837"/>
    </source>
</evidence>
<dbReference type="Proteomes" id="UP000582837">
    <property type="component" value="Unassembled WGS sequence"/>
</dbReference>
<organism evidence="4 5">
    <name type="scientific">Longimicrobium terrae</name>
    <dbReference type="NCBI Taxonomy" id="1639882"/>
    <lineage>
        <taxon>Bacteria</taxon>
        <taxon>Pseudomonadati</taxon>
        <taxon>Gemmatimonadota</taxon>
        <taxon>Longimicrobiia</taxon>
        <taxon>Longimicrobiales</taxon>
        <taxon>Longimicrobiaceae</taxon>
        <taxon>Longimicrobium</taxon>
    </lineage>
</organism>
<dbReference type="EMBL" id="JACHIA010000022">
    <property type="protein sequence ID" value="MBB6073176.1"/>
    <property type="molecule type" value="Genomic_DNA"/>
</dbReference>
<evidence type="ECO:0000256" key="2">
    <source>
        <dbReference type="SAM" id="SignalP"/>
    </source>
</evidence>
<evidence type="ECO:0000256" key="1">
    <source>
        <dbReference type="ARBA" id="ARBA00022737"/>
    </source>
</evidence>
<reference evidence="4 5" key="1">
    <citation type="submission" date="2020-08" db="EMBL/GenBank/DDBJ databases">
        <title>Genomic Encyclopedia of Type Strains, Phase IV (KMG-IV): sequencing the most valuable type-strain genomes for metagenomic binning, comparative biology and taxonomic classification.</title>
        <authorList>
            <person name="Goeker M."/>
        </authorList>
    </citation>
    <scope>NUCLEOTIDE SEQUENCE [LARGE SCALE GENOMIC DNA]</scope>
    <source>
        <strain evidence="4 5">DSM 29007</strain>
    </source>
</reference>
<dbReference type="InterPro" id="IPR050708">
    <property type="entry name" value="T6SS_VgrG/RHS"/>
</dbReference>
<proteinExistence type="predicted"/>
<dbReference type="NCBIfam" id="TIGR01643">
    <property type="entry name" value="YD_repeat_2x"/>
    <property type="match status" value="4"/>
</dbReference>
<dbReference type="Gene3D" id="2.180.10.10">
    <property type="entry name" value="RHS repeat-associated core"/>
    <property type="match status" value="4"/>
</dbReference>
<dbReference type="PANTHER" id="PTHR32305">
    <property type="match status" value="1"/>
</dbReference>
<sequence>MASLLLRCIRFAALPATALLFAIFPNTAATQGNGNGHGNGGISTQVVEPGSETPPYIWFEPAGRTFYGATQSITIHYCDAEQITSGSSRIWLNGTLVTHTISTGAAGVCNVHRVATVSLTFAAGSNKVKARACETSQTATCSNDSTYYVFTTPDPVKPTVQVTPAGGSFTQASAAVQIGWCDDYKLNMVTREVWLNNAPLVTTDAPGTSTSGCYSSRVSSLALPLQPGPNEFKAVVRDSAGNLSDTLRATFTHRPRLTLVSPDGVRRPALCEASCFDATLAYATPAYISLDQGRSAALLYSSARAQPRGFVQLDLTNDAGAVPASVGLRLVRSNGAAEPLLGGTETIVHYASAAGTQRLSAWFDASGLATGTYRYRAEVTRSYGGTLQTDTLGVRLVVINQTGSVYGAGWSLAGQQRIILPTGGMDLSGVTLVDGGGNGAFFRAPATCSLSGPCTYLSPASEFTTLARTSSGYARSGLEGDSALFDATGKLLRVVDASGNATIINYHGGPCATCITGEVASMQDPTGNLYALTYQPASGLFSAFVFNGGSVPTATTVYSGTDLVAVQDPDGVYSISSATYSNHRLTGYTDRAGNRTDLAYDPWGKLSHVIGPVYRAQGSTSYRDTVLLRSREFAVLPAPGMGTVSAPGTAVQPQTAWMWAAGVRGDTTRFRVDGWGAAVEVRDSRGYTSFARRNADALVTWAQDASGNTDSTAWSGPRMMSRVLNGSLARSTYMEYNGPGQRVSRVYGATPETRLFYTPAGGRVLLDSVRTAGSGTTRYTYDARGRVLTQVDSAGHTTVAAYEASGWQNTRAVTAAGGRVTQTTAWDAWGRSTQTVTPDGKLTTTVYDAVGRPTTMTAPDAGITRYHYGAVFVDSVTDARGQVFRWTRNQLGWVEREARPADVPGQHREAVYDRYGRVAVTTDRRGVATSITYDALDRPTLITTSHATVPNRVRSFVYSPEVPGNPAAPRWVSVSNGTLFLTESTDTLHYDGEGRLSRTVTLRPLGAGGVTAYEVAHTYAAQGTPDTLKYRVNGGAWRSMRTQASSTTLQLSSLRDFSGGVTYLNYNGEGGLASIYLPNGVSSTYNYTSTHQLSRVTYSAPGLNSVAGTGYRYDTGNRISSRTNAAQNRTRDYLYDPNGRLQQVTDRQRATSHTGCTLQESTGWDCPEDQQWTLLAQRVFSYDKVGNPTDSGAQTLNGNRLASYRGWTAQYDGEGNLTSRGNGTQTYAYTWDGFGQLAEVRLNGVLTATYGYDGLGHRVAKRRPGSCCDEHYLYDGDDVLLDLVPLDGSVAAEYTYYPGTDQVHSILRNGVRHYYAADRQGSVLAMIDAAGNVVNQYRYDPFGGAEYVSEGMANRLRWIGREWDADAGLYYVRARWYEPTLQRFISEDPIGLEGGINMYAYAGNDPVNSSDHSGLFQTCDLQIDFFSQRWSSWCLDGGTSSYYMTTNGGRFDSWSGGPLRGNGCPTFISCDSSLGLGYDDWASTGSCRAGIIKCQLRPATSDERAFALSSLEGLRNTSFCRRVAASGRAMIGPQLGMFENPVPLLGDSIVWGNAPTHAVLGGVVMYLYAGPGPTMEERRLTVVHEAVHGLPNPSSRLGERYGDFAITEIGRSVDDSALYCQGK</sequence>
<gene>
    <name evidence="4" type="ORF">HNQ61_004843</name>
</gene>
<keyword evidence="5" id="KW-1185">Reference proteome</keyword>
<keyword evidence="1" id="KW-0677">Repeat</keyword>
<evidence type="ECO:0000259" key="3">
    <source>
        <dbReference type="Pfam" id="PF25023"/>
    </source>
</evidence>
<feature type="domain" description="Teneurin-like YD-shell" evidence="3">
    <location>
        <begin position="1177"/>
        <end position="1407"/>
    </location>
</feature>